<dbReference type="SUPFAM" id="SSF89796">
    <property type="entry name" value="CoA-transferase family III (CaiB/BaiF)"/>
    <property type="match status" value="1"/>
</dbReference>
<dbReference type="EMBL" id="JADGMQ010000009">
    <property type="protein sequence ID" value="MBI1621666.1"/>
    <property type="molecule type" value="Genomic_DNA"/>
</dbReference>
<dbReference type="Pfam" id="PF02515">
    <property type="entry name" value="CoA_transf_3"/>
    <property type="match status" value="1"/>
</dbReference>
<organism evidence="2 3">
    <name type="scientific">Aquamicrobium zhengzhouense</name>
    <dbReference type="NCBI Taxonomy" id="2781738"/>
    <lineage>
        <taxon>Bacteria</taxon>
        <taxon>Pseudomonadati</taxon>
        <taxon>Pseudomonadota</taxon>
        <taxon>Alphaproteobacteria</taxon>
        <taxon>Hyphomicrobiales</taxon>
        <taxon>Phyllobacteriaceae</taxon>
        <taxon>Aquamicrobium</taxon>
    </lineage>
</organism>
<name>A0ABS0SEJ6_9HYPH</name>
<dbReference type="Proteomes" id="UP000601789">
    <property type="component" value="Unassembled WGS sequence"/>
</dbReference>
<evidence type="ECO:0000313" key="2">
    <source>
        <dbReference type="EMBL" id="MBI1621666.1"/>
    </source>
</evidence>
<dbReference type="PANTHER" id="PTHR48207">
    <property type="entry name" value="SUCCINATE--HYDROXYMETHYLGLUTARATE COA-TRANSFERASE"/>
    <property type="match status" value="1"/>
</dbReference>
<evidence type="ECO:0000256" key="1">
    <source>
        <dbReference type="ARBA" id="ARBA00022679"/>
    </source>
</evidence>
<reference evidence="2 3" key="1">
    <citation type="submission" date="2020-10" db="EMBL/GenBank/DDBJ databases">
        <title>Aquamicrobium zhengzhouensis sp. nov., a exopolysaccharide producing bacterium isolated from farmland soil.</title>
        <authorList>
            <person name="Wang X."/>
        </authorList>
    </citation>
    <scope>NUCLEOTIDE SEQUENCE [LARGE SCALE GENOMIC DNA]</scope>
    <source>
        <strain evidence="3">cd-1</strain>
    </source>
</reference>
<evidence type="ECO:0000313" key="3">
    <source>
        <dbReference type="Proteomes" id="UP000601789"/>
    </source>
</evidence>
<gene>
    <name evidence="2" type="ORF">IOD40_13475</name>
</gene>
<dbReference type="GO" id="GO:0016740">
    <property type="term" value="F:transferase activity"/>
    <property type="evidence" value="ECO:0007669"/>
    <property type="project" value="UniProtKB-KW"/>
</dbReference>
<protein>
    <submittedName>
        <fullName evidence="2">CoA transferase</fullName>
    </submittedName>
</protein>
<dbReference type="InterPro" id="IPR023606">
    <property type="entry name" value="CoA-Trfase_III_dom_1_sf"/>
</dbReference>
<dbReference type="Gene3D" id="3.40.50.10540">
    <property type="entry name" value="Crotonobetainyl-coa:carnitine coa-transferase, domain 1"/>
    <property type="match status" value="1"/>
</dbReference>
<dbReference type="InterPro" id="IPR050483">
    <property type="entry name" value="CoA-transferase_III_domain"/>
</dbReference>
<dbReference type="InterPro" id="IPR044855">
    <property type="entry name" value="CoA-Trfase_III_dom3_sf"/>
</dbReference>
<proteinExistence type="predicted"/>
<dbReference type="InterPro" id="IPR003673">
    <property type="entry name" value="CoA-Trfase_fam_III"/>
</dbReference>
<dbReference type="Gene3D" id="3.30.1540.10">
    <property type="entry name" value="formyl-coa transferase, domain 3"/>
    <property type="match status" value="1"/>
</dbReference>
<sequence>MSCIEKLSETSCLTATGPLAGYRVIELCSTIAGPACARLMGDFGAEVIKVEPREGDSVRSIGGQDKGVSLYGSAILRNKEAVSINIKTEAGRDLLLKLINEADIVVENFRPGTLERLNLGYDVLSKDNPKLVLVRISGYGQTGPYAAKPGYGAICEAFAGVRHMTGDPDRPPSRTALAATDYLTSVYAAFGAMMALLNAQKTGVGQVVDAALYEAAFSMMESVVPDYDRTGVVPMRQGSRLPGTAPNNLYRGSDGNYVLIAANNDAVFKRMARAMDRADLLEDPRYTTIRGRNTNHEALDAEVAEWATTVTAREAAERMEAAGVPTSLVYTIADIFEDPHFRERDMLVPVPHETLGEVTVAGVVPKLSATPGSIRHLGHEVGEDTFAVLQRVLGISDNALHDLARDGAIMQHGLDAFDERKAVRA</sequence>
<dbReference type="PANTHER" id="PTHR48207:SF3">
    <property type="entry name" value="SUCCINATE--HYDROXYMETHYLGLUTARATE COA-TRANSFERASE"/>
    <property type="match status" value="1"/>
</dbReference>
<comment type="caution">
    <text evidence="2">The sequence shown here is derived from an EMBL/GenBank/DDBJ whole genome shotgun (WGS) entry which is preliminary data.</text>
</comment>
<dbReference type="RefSeq" id="WP_198477094.1">
    <property type="nucleotide sequence ID" value="NZ_JADGMQ010000009.1"/>
</dbReference>
<keyword evidence="3" id="KW-1185">Reference proteome</keyword>
<accession>A0ABS0SEJ6</accession>
<keyword evidence="1 2" id="KW-0808">Transferase</keyword>